<organism evidence="1">
    <name type="scientific">Anguilla anguilla</name>
    <name type="common">European freshwater eel</name>
    <name type="synonym">Muraena anguilla</name>
    <dbReference type="NCBI Taxonomy" id="7936"/>
    <lineage>
        <taxon>Eukaryota</taxon>
        <taxon>Metazoa</taxon>
        <taxon>Chordata</taxon>
        <taxon>Craniata</taxon>
        <taxon>Vertebrata</taxon>
        <taxon>Euteleostomi</taxon>
        <taxon>Actinopterygii</taxon>
        <taxon>Neopterygii</taxon>
        <taxon>Teleostei</taxon>
        <taxon>Anguilliformes</taxon>
        <taxon>Anguillidae</taxon>
        <taxon>Anguilla</taxon>
    </lineage>
</organism>
<dbReference type="AlphaFoldDB" id="A0A0E9UAB9"/>
<reference evidence="1" key="2">
    <citation type="journal article" date="2015" name="Fish Shellfish Immunol.">
        <title>Early steps in the European eel (Anguilla anguilla)-Vibrio vulnificus interaction in the gills: Role of the RtxA13 toxin.</title>
        <authorList>
            <person name="Callol A."/>
            <person name="Pajuelo D."/>
            <person name="Ebbesson L."/>
            <person name="Teles M."/>
            <person name="MacKenzie S."/>
            <person name="Amaro C."/>
        </authorList>
    </citation>
    <scope>NUCLEOTIDE SEQUENCE</scope>
</reference>
<proteinExistence type="predicted"/>
<evidence type="ECO:0000313" key="1">
    <source>
        <dbReference type="EMBL" id="JAH62697.1"/>
    </source>
</evidence>
<name>A0A0E9UAB9_ANGAN</name>
<protein>
    <submittedName>
        <fullName evidence="1">Uncharacterized protein</fullName>
    </submittedName>
</protein>
<accession>A0A0E9UAB9</accession>
<reference evidence="1" key="1">
    <citation type="submission" date="2014-11" db="EMBL/GenBank/DDBJ databases">
        <authorList>
            <person name="Amaro Gonzalez C."/>
        </authorList>
    </citation>
    <scope>NUCLEOTIDE SEQUENCE</scope>
</reference>
<dbReference type="EMBL" id="GBXM01045880">
    <property type="protein sequence ID" value="JAH62697.1"/>
    <property type="molecule type" value="Transcribed_RNA"/>
</dbReference>
<sequence>MGVPLYEFARVSSAYTNE</sequence>